<proteinExistence type="predicted"/>
<sequence length="248" mass="28372">MKITFPKPFFFQVGPRAVLLLHGFTGSSADVRMLGRFLEKKGYTTLAPHYKGHGVEPENLITTGPEDWWQDVIEAYQQLQQAGYEEIAVAGLSLGGVMALNVALQQPVKGIVTMCAPMTMRTTDIMFEGVMKYAKDFKTFQRKPVEEIEAELQAIQQQGMPSLAALRAFIERTRQEIDMIYSPIFVVQARNDEVIDIESANIIYNETESLEKTIKWYEHSKHVITLDQEKEQLHEDIFHFLEGLNWTK</sequence>
<dbReference type="InterPro" id="IPR051044">
    <property type="entry name" value="MAG_DAG_Lipase"/>
</dbReference>
<accession>A0ABQ5NN96</accession>
<dbReference type="InterPro" id="IPR029058">
    <property type="entry name" value="AB_hydrolase_fold"/>
</dbReference>
<gene>
    <name evidence="2" type="primary">est</name>
    <name evidence="2" type="ORF">LYSBPC_29410</name>
</gene>
<dbReference type="Proteomes" id="UP001065593">
    <property type="component" value="Unassembled WGS sequence"/>
</dbReference>
<feature type="domain" description="Serine aminopeptidase S33" evidence="1">
    <location>
        <begin position="17"/>
        <end position="229"/>
    </location>
</feature>
<dbReference type="Gene3D" id="3.40.50.1820">
    <property type="entry name" value="alpha/beta hydrolase"/>
    <property type="match status" value="1"/>
</dbReference>
<reference evidence="2" key="1">
    <citation type="submission" date="2022-08" db="EMBL/GenBank/DDBJ databases">
        <title>Draft genome sequence of Lysinibacillus sp. strain KH24.</title>
        <authorList>
            <person name="Kanbe H."/>
            <person name="Itoh H."/>
        </authorList>
    </citation>
    <scope>NUCLEOTIDE SEQUENCE</scope>
    <source>
        <strain evidence="2">KH24</strain>
    </source>
</reference>
<evidence type="ECO:0000313" key="2">
    <source>
        <dbReference type="EMBL" id="GLC89814.1"/>
    </source>
</evidence>
<dbReference type="RefSeq" id="WP_264989690.1">
    <property type="nucleotide sequence ID" value="NZ_BRZA01000004.1"/>
</dbReference>
<dbReference type="InterPro" id="IPR022742">
    <property type="entry name" value="Hydrolase_4"/>
</dbReference>
<dbReference type="SUPFAM" id="SSF53474">
    <property type="entry name" value="alpha/beta-Hydrolases"/>
    <property type="match status" value="1"/>
</dbReference>
<evidence type="ECO:0000259" key="1">
    <source>
        <dbReference type="Pfam" id="PF12146"/>
    </source>
</evidence>
<dbReference type="PANTHER" id="PTHR11614">
    <property type="entry name" value="PHOSPHOLIPASE-RELATED"/>
    <property type="match status" value="1"/>
</dbReference>
<keyword evidence="3" id="KW-1185">Reference proteome</keyword>
<name>A0ABQ5NN96_9BACI</name>
<organism evidence="2 3">
    <name type="scientific">Lysinibacillus piscis</name>
    <dbReference type="NCBI Taxonomy" id="2518931"/>
    <lineage>
        <taxon>Bacteria</taxon>
        <taxon>Bacillati</taxon>
        <taxon>Bacillota</taxon>
        <taxon>Bacilli</taxon>
        <taxon>Bacillales</taxon>
        <taxon>Bacillaceae</taxon>
        <taxon>Lysinibacillus</taxon>
    </lineage>
</organism>
<comment type="caution">
    <text evidence="2">The sequence shown here is derived from an EMBL/GenBank/DDBJ whole genome shotgun (WGS) entry which is preliminary data.</text>
</comment>
<dbReference type="InterPro" id="IPR012354">
    <property type="entry name" value="Esterase_lipase"/>
</dbReference>
<evidence type="ECO:0000313" key="3">
    <source>
        <dbReference type="Proteomes" id="UP001065593"/>
    </source>
</evidence>
<dbReference type="EMBL" id="BRZA01000004">
    <property type="protein sequence ID" value="GLC89814.1"/>
    <property type="molecule type" value="Genomic_DNA"/>
</dbReference>
<dbReference type="Pfam" id="PF12146">
    <property type="entry name" value="Hydrolase_4"/>
    <property type="match status" value="1"/>
</dbReference>
<dbReference type="PIRSF" id="PIRSF017388">
    <property type="entry name" value="Esterase_lipase"/>
    <property type="match status" value="1"/>
</dbReference>
<protein>
    <submittedName>
        <fullName evidence="2">Carboxylesterase</fullName>
    </submittedName>
</protein>